<dbReference type="GO" id="GO:0032958">
    <property type="term" value="P:inositol phosphate biosynthetic process"/>
    <property type="evidence" value="ECO:0007669"/>
    <property type="project" value="TreeGrafter"/>
</dbReference>
<dbReference type="GO" id="GO:0033857">
    <property type="term" value="F:5-diphosphoinositol pentakisphosphate 1-kinase activity"/>
    <property type="evidence" value="ECO:0007669"/>
    <property type="project" value="TreeGrafter"/>
</dbReference>
<comment type="catalytic activity">
    <reaction evidence="8">
        <text>5-diphospho-1D-myo-inositol 1,2,3,4,6-pentakisphosphate + ATP + H(+) = 1,5-bis(diphospho)-1D-myo-inositol 2,3,4,6-tetrakisphosphate + ADP</text>
        <dbReference type="Rhea" id="RHEA:10276"/>
        <dbReference type="ChEBI" id="CHEBI:15378"/>
        <dbReference type="ChEBI" id="CHEBI:30616"/>
        <dbReference type="ChEBI" id="CHEBI:58628"/>
        <dbReference type="ChEBI" id="CHEBI:77983"/>
        <dbReference type="ChEBI" id="CHEBI:456216"/>
        <dbReference type="EC" id="2.7.4.24"/>
    </reaction>
    <physiologicalReaction direction="left-to-right" evidence="8">
        <dbReference type="Rhea" id="RHEA:10277"/>
    </physiologicalReaction>
</comment>
<comment type="subcellular location">
    <subcellularLocation>
        <location evidence="1 10">Cytoplasm</location>
        <location evidence="1 10">Cytosol</location>
    </subcellularLocation>
</comment>
<dbReference type="InterPro" id="IPR033379">
    <property type="entry name" value="Acid_Pase_AS"/>
</dbReference>
<dbReference type="Proteomes" id="UP001501920">
    <property type="component" value="Chromosome 8"/>
</dbReference>
<keyword evidence="5 10" id="KW-0547">Nucleotide-binding</keyword>
<dbReference type="Gene3D" id="3.30.470.20">
    <property type="entry name" value="ATP-grasp fold, B domain"/>
    <property type="match status" value="1"/>
</dbReference>
<reference evidence="12" key="2">
    <citation type="submission" date="2025-08" db="UniProtKB">
        <authorList>
            <consortium name="Ensembl"/>
        </authorList>
    </citation>
    <scope>IDENTIFICATION</scope>
</reference>
<comment type="catalytic activity">
    <reaction evidence="9">
        <text>1D-myo-inositol hexakisphosphate + ATP = 1-diphospho-1D-myo-inositol 2,3,4,5,6-pentakisphosphate + ADP</text>
        <dbReference type="Rhea" id="RHEA:37459"/>
        <dbReference type="ChEBI" id="CHEBI:30616"/>
        <dbReference type="ChEBI" id="CHEBI:58130"/>
        <dbReference type="ChEBI" id="CHEBI:74946"/>
        <dbReference type="ChEBI" id="CHEBI:456216"/>
        <dbReference type="EC" id="2.7.4.24"/>
    </reaction>
    <physiologicalReaction direction="left-to-right" evidence="9">
        <dbReference type="Rhea" id="RHEA:37460"/>
    </physiologicalReaction>
</comment>
<keyword evidence="13" id="KW-1185">Reference proteome</keyword>
<dbReference type="FunFam" id="3.40.50.11950:FF:000003">
    <property type="entry name" value="Inositol hexakisphosphate and diphosphoinositol-pentakisphosphate kinase"/>
    <property type="match status" value="1"/>
</dbReference>
<protein>
    <recommendedName>
        <fullName evidence="10">Inositol hexakisphosphate and diphosphoinositol-pentakisphosphate kinase</fullName>
        <ecNumber evidence="10">2.7.4.24</ecNumber>
    </recommendedName>
</protein>
<dbReference type="PANTHER" id="PTHR12750">
    <property type="entry name" value="DIPHOSPHOINOSITOL PENTAKISPHOSPHATE KINASE"/>
    <property type="match status" value="1"/>
</dbReference>
<dbReference type="SUPFAM" id="SSF56059">
    <property type="entry name" value="Glutathione synthetase ATP-binding domain-like"/>
    <property type="match status" value="1"/>
</dbReference>
<name>A0AAR2IPX0_PYGNA</name>
<dbReference type="PROSITE" id="PS00616">
    <property type="entry name" value="HIS_ACID_PHOSPHAT_1"/>
    <property type="match status" value="1"/>
</dbReference>
<evidence type="ECO:0000256" key="3">
    <source>
        <dbReference type="ARBA" id="ARBA00022490"/>
    </source>
</evidence>
<keyword evidence="6 10" id="KW-0418">Kinase</keyword>
<dbReference type="InterPro" id="IPR040557">
    <property type="entry name" value="VIP1_N"/>
</dbReference>
<dbReference type="InterPro" id="IPR029033">
    <property type="entry name" value="His_PPase_superfam"/>
</dbReference>
<dbReference type="SUPFAM" id="SSF53254">
    <property type="entry name" value="Phosphoglycerate mutase-like"/>
    <property type="match status" value="1"/>
</dbReference>
<dbReference type="FunFam" id="3.40.50.11950:FF:000002">
    <property type="entry name" value="Inositol hexakisphosphate and diphosphoinositol-pentakisphosphate kinase"/>
    <property type="match status" value="1"/>
</dbReference>
<dbReference type="GO" id="GO:0000828">
    <property type="term" value="F:inositol hexakisphosphate kinase activity"/>
    <property type="evidence" value="ECO:0007669"/>
    <property type="project" value="TreeGrafter"/>
</dbReference>
<evidence type="ECO:0000256" key="1">
    <source>
        <dbReference type="ARBA" id="ARBA00004514"/>
    </source>
</evidence>
<reference evidence="12 13" key="1">
    <citation type="submission" date="2020-10" db="EMBL/GenBank/DDBJ databases">
        <title>Pygocentrus nattereri (red-bellied piranha) genome, fPygNat1, primary haplotype.</title>
        <authorList>
            <person name="Myers G."/>
            <person name="Meyer A."/>
            <person name="Karagic N."/>
            <person name="Pippel M."/>
            <person name="Winkler S."/>
            <person name="Tracey A."/>
            <person name="Wood J."/>
            <person name="Formenti G."/>
            <person name="Howe K."/>
            <person name="Fedrigo O."/>
            <person name="Jarvis E.D."/>
        </authorList>
    </citation>
    <scope>NUCLEOTIDE SEQUENCE [LARGE SCALE GENOMIC DNA]</scope>
</reference>
<feature type="domain" description="VIP1 N-terminal" evidence="11">
    <location>
        <begin position="52"/>
        <end position="141"/>
    </location>
</feature>
<evidence type="ECO:0000313" key="13">
    <source>
        <dbReference type="Proteomes" id="UP001501920"/>
    </source>
</evidence>
<dbReference type="EC" id="2.7.4.24" evidence="10"/>
<reference evidence="12" key="3">
    <citation type="submission" date="2025-09" db="UniProtKB">
        <authorList>
            <consortium name="Ensembl"/>
        </authorList>
    </citation>
    <scope>IDENTIFICATION</scope>
</reference>
<evidence type="ECO:0000256" key="8">
    <source>
        <dbReference type="ARBA" id="ARBA00033696"/>
    </source>
</evidence>
<accession>A0AAR2IPX0</accession>
<dbReference type="PANTHER" id="PTHR12750:SF13">
    <property type="entry name" value="INOSITOL HEXAKISPHOSPHATE AND DIPHOSPHOINOSITOL-PENTAKISPHOSPHATE KINASE"/>
    <property type="match status" value="1"/>
</dbReference>
<evidence type="ECO:0000256" key="2">
    <source>
        <dbReference type="ARBA" id="ARBA00005609"/>
    </source>
</evidence>
<dbReference type="GeneTree" id="ENSGT00390000009048"/>
<comment type="function">
    <text evidence="10">Bifunctional inositol kinase that acts in concert with the IP6K kinases to synthesize the diphosphate group-containing inositol pyrophosphates diphosphoinositol pentakisphosphate, PP-InsP5, and bis-diphosphoinositol tetrakisphosphate, (PP)2-InsP4. PP-InsP5 and (PP)2-InsP4, also respectively called InsP7 and InsP8, may regulate a variety of cellular processes, including apoptosis, vesicle trafficking, cytoskeletal dynamics, and exocytosis. Phosphorylates inositol hexakisphosphate (InsP6).</text>
</comment>
<dbReference type="InterPro" id="IPR000560">
    <property type="entry name" value="His_Pase_clade-2"/>
</dbReference>
<dbReference type="FunFam" id="3.30.470.20:FF:000003">
    <property type="entry name" value="Inositol hexakisphosphate and diphosphoinositol-pentakisphosphate kinase"/>
    <property type="match status" value="1"/>
</dbReference>
<dbReference type="CDD" id="cd07061">
    <property type="entry name" value="HP_HAP_like"/>
    <property type="match status" value="1"/>
</dbReference>
<evidence type="ECO:0000256" key="9">
    <source>
        <dbReference type="ARBA" id="ARBA00034629"/>
    </source>
</evidence>
<dbReference type="Pfam" id="PF18086">
    <property type="entry name" value="PPIP5K2_N"/>
    <property type="match status" value="1"/>
</dbReference>
<keyword evidence="7 10" id="KW-0067">ATP-binding</keyword>
<evidence type="ECO:0000256" key="5">
    <source>
        <dbReference type="ARBA" id="ARBA00022741"/>
    </source>
</evidence>
<dbReference type="GO" id="GO:0006020">
    <property type="term" value="P:inositol metabolic process"/>
    <property type="evidence" value="ECO:0007669"/>
    <property type="project" value="TreeGrafter"/>
</dbReference>
<keyword evidence="4 10" id="KW-0808">Transferase</keyword>
<evidence type="ECO:0000256" key="4">
    <source>
        <dbReference type="ARBA" id="ARBA00022679"/>
    </source>
</evidence>
<dbReference type="AlphaFoldDB" id="A0AAR2IPX0"/>
<evidence type="ECO:0000256" key="6">
    <source>
        <dbReference type="ARBA" id="ARBA00022777"/>
    </source>
</evidence>
<dbReference type="Ensembl" id="ENSPNAT00000061389.1">
    <property type="protein sequence ID" value="ENSPNAP00000039696.1"/>
    <property type="gene ID" value="ENSPNAG00000022113.2"/>
</dbReference>
<dbReference type="InterPro" id="IPR037446">
    <property type="entry name" value="His_Pase_VIP1"/>
</dbReference>
<organism evidence="12 13">
    <name type="scientific">Pygocentrus nattereri</name>
    <name type="common">Red-bellied piranha</name>
    <dbReference type="NCBI Taxonomy" id="42514"/>
    <lineage>
        <taxon>Eukaryota</taxon>
        <taxon>Metazoa</taxon>
        <taxon>Chordata</taxon>
        <taxon>Craniata</taxon>
        <taxon>Vertebrata</taxon>
        <taxon>Euteleostomi</taxon>
        <taxon>Actinopterygii</taxon>
        <taxon>Neopterygii</taxon>
        <taxon>Teleostei</taxon>
        <taxon>Ostariophysi</taxon>
        <taxon>Characiformes</taxon>
        <taxon>Characoidei</taxon>
        <taxon>Pygocentrus</taxon>
    </lineage>
</organism>
<comment type="similarity">
    <text evidence="2 10">Belongs to the histidine acid phosphatase family. VIP1 subfamily.</text>
</comment>
<keyword evidence="3 10" id="KW-0963">Cytoplasm</keyword>
<evidence type="ECO:0000313" key="12">
    <source>
        <dbReference type="Ensembl" id="ENSPNAP00000039696.1"/>
    </source>
</evidence>
<evidence type="ECO:0000256" key="7">
    <source>
        <dbReference type="ARBA" id="ARBA00022840"/>
    </source>
</evidence>
<dbReference type="Gene3D" id="3.40.50.1240">
    <property type="entry name" value="Phosphoglycerate mutase-like"/>
    <property type="match status" value="1"/>
</dbReference>
<evidence type="ECO:0000256" key="10">
    <source>
        <dbReference type="RuleBase" id="RU365032"/>
    </source>
</evidence>
<proteinExistence type="inferred from homology"/>
<sequence>MSITSITTFYSESDVLIIRYEEIHHVKLKKKRTEESCLIKTKCLKFASERQISVGICSMMKKSNSKPMTQIMERLCKFEYISVVIFPEDVILNEPVEKWPVCDCLVSFHSKGFPLDKAVSYAKLRNPLLINDLNMQYFIQDRREVYRILQEEGIDLPRYAVLNRDPDRPEECNLVEGEDHVEVNGEVFHKPFVEKPVSAEDHNVYIYYPTSAGGGSQRLFRKIGSRSSVYSPESTVRKTGSYIYEEFMPTDGTDVKVYTVGPDYAHAEARKSPALDGKVERDSEGKEIRYPVMLTAMEKLVARKVCLAFKQTVCGFDLLRANGHSFVCDVNGFSFVKNSMKYYDDCAKVLGNMIMRELAPQFHIPWSIPMEAEDIPIVPTTSGTMMELRCVIAVIRHGDRTPKQKMKMEVRNALFFDLFEKYGGYKTGKLKLKKPKQLQEVLDIARQLLAELGQHNDCEIEEKKSKLEQLKTVLEMYGHFSGINRKVQLTYLPNGQPKASSEEEDSLKEGPSLLLVLKWGGELTPAGRVQAEELGRAFRCMYPGGQGDYAGFPGCGLLRLHSTYRHDLKIYASDEGRVQMTAAAFAKGLLALEGELTPILVQMVKSANMNGLLDSDSDSLTDCQQRVKARLHEIMQKNQDFTEEAYQKLAPTGSPSLVNSMKIIGNPVKTCDQVYALIQSLTCQIRKRLEDPKSANLQLYHSETLELMLQRWSKLERDFRMKSGRYDISKIPDIYDCVKYDTQHNSSLSLDNMLELFRLSRALADIIIPQEYGISKLEKLDIASAYCLPLIKKIQLDLQRTHEDEAVNKLHPLYSRGVMSPGRHVRTRLYFTSESHVHSLLSIFRYGGLLNEEKDEQWKQAMDYLSAVTELNYMTQIVIMLYEDNNKDPSSEERFHVELHFSPGVKGCQDDENAPMGFGFRPASVENQEKQEDLGSLEDLSKDEPDRAILTEPLSIHRKSPLIRSRKAGSMEVLSTSSRNTTYRLFPSCSRQSDIKSSGLGFEGCSMVPSIYPLETLHNSLSLKQVDEFLNKVCESRSETLTKTLKFLQCLEKVFTPLEVFHILSCYAHKLTCILLGSYVIDQHKVASNCEVKRKFYVVFKLKKKIKNLESVAFTQPP</sequence>
<dbReference type="GO" id="GO:0005829">
    <property type="term" value="C:cytosol"/>
    <property type="evidence" value="ECO:0007669"/>
    <property type="project" value="UniProtKB-SubCell"/>
</dbReference>
<dbReference type="Gene3D" id="3.40.50.11950">
    <property type="match status" value="1"/>
</dbReference>
<evidence type="ECO:0000259" key="11">
    <source>
        <dbReference type="Pfam" id="PF18086"/>
    </source>
</evidence>
<dbReference type="Pfam" id="PF00328">
    <property type="entry name" value="His_Phos_2"/>
    <property type="match status" value="1"/>
</dbReference>
<dbReference type="FunFam" id="3.40.50.1240:FF:000013">
    <property type="entry name" value="Inositol hexakisphosphate and diphosphoinositol-pentakisphosphate kinase"/>
    <property type="match status" value="1"/>
</dbReference>
<dbReference type="GO" id="GO:0005524">
    <property type="term" value="F:ATP binding"/>
    <property type="evidence" value="ECO:0007669"/>
    <property type="project" value="UniProtKB-KW"/>
</dbReference>